<feature type="compositionally biased region" description="Polar residues" evidence="11">
    <location>
        <begin position="401"/>
        <end position="415"/>
    </location>
</feature>
<sequence>MDDLQNHEDSAANIVTDVEMEDVSQKIPEAETTNVKEISNDTKPDVIQEVNNDPPSEIDIQKSEDKMQVLDENKLLEETKPENSLVINNKEVNDTTVEEEKVDKNIQEAVKTVVDIEDENDTLVLNSDIDSASSDQDNGDQGDDFDDEDSDDHMYDIISEGKANIYIPAGKKGVFYNPVQEFNRDLSVTVLTVFAKDHQNDPTVKKYQKKMKWATATSETEDDEEEEEEDLPIPASIQATKLSSSSHKILFYPLRLLDSFEEDVSQKIPEAETTNVKEISNDTKPNVIQEVNNDPPAEIDIQKSEDKMEVLDENKLLEETKPENSLVIKYNLCDDEDEDDLRIVNGNINGSTKDKAHSRDSPNPVHQTAQSDQQNVTSNQKQCSSEKIKVQSAIPKKRTAMSVQVTNRRPPSRSELTAASRNPLLCYVKYNAVSLKTAACHEMALRICLHLIETVCSKYGRFIVPLLSFHADFYIRVFVKVFTSPQTCKATSTKTSMVFKCIGCNTLSFQPLGMVYQVSGQTKFNLSHGPVVNAKCAHCDGRHVMAGPIWTGPLHDAAFVTQVLKTSVDLNLKNSRRITGMLAVILEELKDVPLYYTLTNLCSVLHCEVIPMQEFKKTSMVFKCIGCNTLSFQPLGMVYQVSGQTKFNLSHGPVVNAKCAHCDGRHVMAGPIWTGPLHDAAFVTQVLKTSVDLNLKNSRRITGMLAVILEELKDVPLYYTLTNLCSVLHCEVIPMQEFRSALLNANYKVSLSHCSKNSFKTNAPMSVVWDILRCWIKLHPIAEKRLEDTTVRNLLQKEPQLEANFSFHEEAISESAGLLRYQPNPEPFWGPGRKSTTNIGDARPKSNNTHAANNKDFARSNLNDDSNDTAPAPKRFKKADPTDKSIELITLSDEEDGDSLDKEIFSLSKSDGNEAVVNSGTASLNAIQAKVLMNNGGAKTKSDKVIEEYNLCDDEDEDDLRIVNGNIKSALLNANYKVSLSHCSKNSFKTNAPMSVVWDILRCWIKLHPIAEKRLEDTTVRNLLQKEPQLEANFSFHEEAISESAGLLRYQPNPEPFWGPGRKSTTNIGDARPKSNNTHAANNKDFARSNLNDDSNDTAPAPKRFQKADPTDKSIELITLSDEEDGDSLDKEIFSLSKSDGNEAVVNSGTASLNAIQAKVLMNNGGAKTKSDKVIEEYNLCDDEDEDDLRIVNGNIKTSTKREDTKSLDDLEKELNREMDEFDKKTKSALSDDADKQSLSSPADIVYDLDDSETGADLTKTVPGDVKKDELEDEIFEVNESNEAVSIVKIDNGDIDSGKSNAGSENIEKVGSGKNTENIDLDKVDHPPDLATISKIETDETLEKEILGEDDEMREPHKVVKKDLSRLEESNVDIDKDILELESDADKGEKDEKDKINEEELLKEDVEEKGEIVHKENSDSAENGDKLTENQEESTSEKKIEEELDKELDNMCEDVSEKSKE</sequence>
<evidence type="ECO:0000256" key="3">
    <source>
        <dbReference type="ARBA" id="ARBA00022679"/>
    </source>
</evidence>
<accession>A0A3Q0IXF2</accession>
<evidence type="ECO:0000256" key="5">
    <source>
        <dbReference type="ARBA" id="ARBA00022694"/>
    </source>
</evidence>
<dbReference type="RefSeq" id="XP_026680917.1">
    <property type="nucleotide sequence ID" value="XM_026825116.1"/>
</dbReference>
<feature type="compositionally biased region" description="Basic and acidic residues" evidence="11">
    <location>
        <begin position="1336"/>
        <end position="1347"/>
    </location>
</feature>
<feature type="region of interest" description="Disordered" evidence="11">
    <location>
        <begin position="39"/>
        <end position="58"/>
    </location>
</feature>
<evidence type="ECO:0000256" key="2">
    <source>
        <dbReference type="ARBA" id="ARBA00022603"/>
    </source>
</evidence>
<protein>
    <recommendedName>
        <fullName evidence="9">tRNA (guanine(26)-N(2))-dimethyltransferase</fullName>
        <ecNumber evidence="7">2.1.1.216</ecNumber>
    </recommendedName>
</protein>
<feature type="compositionally biased region" description="Polar residues" evidence="11">
    <location>
        <begin position="364"/>
        <end position="382"/>
    </location>
</feature>
<keyword evidence="6 10" id="KW-0694">RNA-binding</keyword>
<dbReference type="Pfam" id="PF02005">
    <property type="entry name" value="TRM"/>
    <property type="match status" value="3"/>
</dbReference>
<evidence type="ECO:0000256" key="7">
    <source>
        <dbReference type="ARBA" id="ARBA00039099"/>
    </source>
</evidence>
<dbReference type="PANTHER" id="PTHR10631:SF3">
    <property type="entry name" value="TRNA (GUANINE(26)-N(2))-DIMETHYLTRANSFERASE"/>
    <property type="match status" value="1"/>
</dbReference>
<dbReference type="InterPro" id="IPR029063">
    <property type="entry name" value="SAM-dependent_MTases_sf"/>
</dbReference>
<dbReference type="SUPFAM" id="SSF53335">
    <property type="entry name" value="S-adenosyl-L-methionine-dependent methyltransferases"/>
    <property type="match status" value="3"/>
</dbReference>
<evidence type="ECO:0000256" key="8">
    <source>
        <dbReference type="ARBA" id="ARBA00051897"/>
    </source>
</evidence>
<feature type="region of interest" description="Disordered" evidence="11">
    <location>
        <begin position="1292"/>
        <end position="1461"/>
    </location>
</feature>
<dbReference type="KEGG" id="dci:103511321"/>
<dbReference type="FunFam" id="3.30.56.70:FF:000001">
    <property type="entry name" value="tRNA (guanine(26)-N(2))-dimethyltransferase"/>
    <property type="match status" value="2"/>
</dbReference>
<dbReference type="GO" id="GO:0160104">
    <property type="term" value="F:tRNA (guanine(26)-N2)-dimethyltransferase activity"/>
    <property type="evidence" value="ECO:0007669"/>
    <property type="project" value="UniProtKB-EC"/>
</dbReference>
<evidence type="ECO:0000256" key="11">
    <source>
        <dbReference type="SAM" id="MobiDB-lite"/>
    </source>
</evidence>
<dbReference type="GO" id="GO:0005634">
    <property type="term" value="C:nucleus"/>
    <property type="evidence" value="ECO:0007669"/>
    <property type="project" value="TreeGrafter"/>
</dbReference>
<keyword evidence="5 10" id="KW-0819">tRNA processing</keyword>
<evidence type="ECO:0000256" key="6">
    <source>
        <dbReference type="ARBA" id="ARBA00022884"/>
    </source>
</evidence>
<dbReference type="Gene3D" id="3.40.50.150">
    <property type="entry name" value="Vaccinia Virus protein VP39"/>
    <property type="match status" value="3"/>
</dbReference>
<feature type="compositionally biased region" description="Basic and acidic residues" evidence="11">
    <location>
        <begin position="1354"/>
        <end position="1441"/>
    </location>
</feature>
<feature type="region of interest" description="Disordered" evidence="11">
    <location>
        <begin position="1224"/>
        <end position="1243"/>
    </location>
</feature>
<feature type="region of interest" description="Disordered" evidence="11">
    <location>
        <begin position="125"/>
        <end position="152"/>
    </location>
</feature>
<dbReference type="PROSITE" id="PS51626">
    <property type="entry name" value="SAM_MT_TRM1"/>
    <property type="match status" value="1"/>
</dbReference>
<dbReference type="EC" id="2.1.1.216" evidence="7"/>
<feature type="compositionally biased region" description="Basic and acidic residues" evidence="11">
    <location>
        <begin position="1"/>
        <end position="10"/>
    </location>
</feature>
<dbReference type="Proteomes" id="UP000079169">
    <property type="component" value="Unplaced"/>
</dbReference>
<dbReference type="Gene3D" id="3.30.56.70">
    <property type="entry name" value="N2,N2-dimethylguanosine tRNA methyltransferase, C-terminal domain"/>
    <property type="match status" value="2"/>
</dbReference>
<comment type="catalytic activity">
    <reaction evidence="8">
        <text>guanosine(26) in tRNA + 2 S-adenosyl-L-methionine = N(2)-dimethylguanosine(26) in tRNA + 2 S-adenosyl-L-homocysteine + 2 H(+)</text>
        <dbReference type="Rhea" id="RHEA:43140"/>
        <dbReference type="Rhea" id="RHEA-COMP:10359"/>
        <dbReference type="Rhea" id="RHEA-COMP:10360"/>
        <dbReference type="ChEBI" id="CHEBI:15378"/>
        <dbReference type="ChEBI" id="CHEBI:57856"/>
        <dbReference type="ChEBI" id="CHEBI:59789"/>
        <dbReference type="ChEBI" id="CHEBI:74269"/>
        <dbReference type="ChEBI" id="CHEBI:74513"/>
        <dbReference type="EC" id="2.1.1.216"/>
    </reaction>
</comment>
<feature type="compositionally biased region" description="Acidic residues" evidence="11">
    <location>
        <begin position="1442"/>
        <end position="1454"/>
    </location>
</feature>
<dbReference type="InterPro" id="IPR002905">
    <property type="entry name" value="Trm1"/>
</dbReference>
<evidence type="ECO:0000256" key="10">
    <source>
        <dbReference type="PROSITE-ProRule" id="PRU00958"/>
    </source>
</evidence>
<evidence type="ECO:0000256" key="9">
    <source>
        <dbReference type="ARBA" id="ARBA00074266"/>
    </source>
</evidence>
<keyword evidence="2 10" id="KW-0489">Methyltransferase</keyword>
<keyword evidence="4 10" id="KW-0949">S-adenosyl-L-methionine</keyword>
<feature type="region of interest" description="Disordered" evidence="11">
    <location>
        <begin position="1052"/>
        <end position="1113"/>
    </location>
</feature>
<dbReference type="PANTHER" id="PTHR10631">
    <property type="entry name" value="N 2 ,N 2 -DIMETHYLGUANOSINE TRNA METHYLTRANSFERASE"/>
    <property type="match status" value="1"/>
</dbReference>
<feature type="compositionally biased region" description="Acidic residues" evidence="11">
    <location>
        <begin position="137"/>
        <end position="151"/>
    </location>
</feature>
<feature type="region of interest" description="Disordered" evidence="11">
    <location>
        <begin position="1"/>
        <end position="24"/>
    </location>
</feature>
<dbReference type="GeneID" id="103511321"/>
<comment type="similarity">
    <text evidence="10">Belongs to the class I-like SAM-binding methyltransferase superfamily. Trm1 family.</text>
</comment>
<dbReference type="CTD" id="170650"/>
<dbReference type="PaxDb" id="121845-A0A3Q0IXF2"/>
<dbReference type="STRING" id="121845.A0A3Q0IXF2"/>
<dbReference type="GO" id="GO:0002940">
    <property type="term" value="P:tRNA N2-guanine methylation"/>
    <property type="evidence" value="ECO:0007669"/>
    <property type="project" value="TreeGrafter"/>
</dbReference>
<feature type="region of interest" description="Disordered" evidence="11">
    <location>
        <begin position="343"/>
        <end position="382"/>
    </location>
</feature>
<feature type="compositionally biased region" description="Polar residues" evidence="11">
    <location>
        <begin position="834"/>
        <end position="852"/>
    </location>
</feature>
<gene>
    <name evidence="13" type="primary">LOC103511321</name>
</gene>
<evidence type="ECO:0000313" key="13">
    <source>
        <dbReference type="RefSeq" id="XP_026680917.1"/>
    </source>
</evidence>
<keyword evidence="3 10" id="KW-0808">Transferase</keyword>
<proteinExistence type="inferred from homology"/>
<evidence type="ECO:0000313" key="12">
    <source>
        <dbReference type="Proteomes" id="UP000079169"/>
    </source>
</evidence>
<reference evidence="13" key="1">
    <citation type="submission" date="2025-08" db="UniProtKB">
        <authorList>
            <consortium name="RefSeq"/>
        </authorList>
    </citation>
    <scope>IDENTIFICATION</scope>
</reference>
<dbReference type="GO" id="GO:0000049">
    <property type="term" value="F:tRNA binding"/>
    <property type="evidence" value="ECO:0007669"/>
    <property type="project" value="UniProtKB-UniRule"/>
</dbReference>
<organism evidence="12 13">
    <name type="scientific">Diaphorina citri</name>
    <name type="common">Asian citrus psyllid</name>
    <dbReference type="NCBI Taxonomy" id="121845"/>
    <lineage>
        <taxon>Eukaryota</taxon>
        <taxon>Metazoa</taxon>
        <taxon>Ecdysozoa</taxon>
        <taxon>Arthropoda</taxon>
        <taxon>Hexapoda</taxon>
        <taxon>Insecta</taxon>
        <taxon>Pterygota</taxon>
        <taxon>Neoptera</taxon>
        <taxon>Paraneoptera</taxon>
        <taxon>Hemiptera</taxon>
        <taxon>Sternorrhyncha</taxon>
        <taxon>Psylloidea</taxon>
        <taxon>Psyllidae</taxon>
        <taxon>Diaphorininae</taxon>
        <taxon>Diaphorina</taxon>
    </lineage>
</organism>
<feature type="region of interest" description="Disordered" evidence="11">
    <location>
        <begin position="395"/>
        <end position="415"/>
    </location>
</feature>
<evidence type="ECO:0000256" key="4">
    <source>
        <dbReference type="ARBA" id="ARBA00022691"/>
    </source>
</evidence>
<name>A0A3Q0IXF2_DIACI</name>
<keyword evidence="12" id="KW-1185">Reference proteome</keyword>
<dbReference type="InterPro" id="IPR042296">
    <property type="entry name" value="tRNA_met_Trm1_C"/>
</dbReference>
<evidence type="ECO:0000256" key="1">
    <source>
        <dbReference type="ARBA" id="ARBA00022555"/>
    </source>
</evidence>
<keyword evidence="1 10" id="KW-0820">tRNA-binding</keyword>
<feature type="region of interest" description="Disordered" evidence="11">
    <location>
        <begin position="823"/>
        <end position="881"/>
    </location>
</feature>
<feature type="compositionally biased region" description="Polar residues" evidence="11">
    <location>
        <begin position="1063"/>
        <end position="1081"/>
    </location>
</feature>